<comment type="caution">
    <text evidence="1">The sequence shown here is derived from an EMBL/GenBank/DDBJ whole genome shotgun (WGS) entry which is preliminary data.</text>
</comment>
<protein>
    <submittedName>
        <fullName evidence="1">Uncharacterized protein</fullName>
    </submittedName>
</protein>
<proteinExistence type="predicted"/>
<accession>A0A1R1XIF3</accession>
<dbReference type="Proteomes" id="UP000187429">
    <property type="component" value="Unassembled WGS sequence"/>
</dbReference>
<evidence type="ECO:0000313" key="2">
    <source>
        <dbReference type="Proteomes" id="UP000187429"/>
    </source>
</evidence>
<sequence>MFAEELEFLLSKRVIYDIHLRGTRLCSQIFYDHEENGHLGPVLDIYKPCQYVKEQRFNKNTVISIFRMIRRMHYFTSLDIKKAIM</sequence>
<keyword evidence="2" id="KW-1185">Reference proteome</keyword>
<evidence type="ECO:0000313" key="1">
    <source>
        <dbReference type="EMBL" id="OMJ14422.1"/>
    </source>
</evidence>
<name>A0A1R1XIF3_9FUNG</name>
<organism evidence="1 2">
    <name type="scientific">Smittium culicis</name>
    <dbReference type="NCBI Taxonomy" id="133412"/>
    <lineage>
        <taxon>Eukaryota</taxon>
        <taxon>Fungi</taxon>
        <taxon>Fungi incertae sedis</taxon>
        <taxon>Zoopagomycota</taxon>
        <taxon>Kickxellomycotina</taxon>
        <taxon>Harpellomycetes</taxon>
        <taxon>Harpellales</taxon>
        <taxon>Legeriomycetaceae</taxon>
        <taxon>Smittium</taxon>
    </lineage>
</organism>
<reference evidence="2" key="1">
    <citation type="submission" date="2017-01" db="EMBL/GenBank/DDBJ databases">
        <authorList>
            <person name="Wang Y."/>
            <person name="White M."/>
            <person name="Kvist S."/>
            <person name="Moncalvo J.-M."/>
        </authorList>
    </citation>
    <scope>NUCLEOTIDE SEQUENCE [LARGE SCALE GENOMIC DNA]</scope>
    <source>
        <strain evidence="2">ID-206-W2</strain>
    </source>
</reference>
<dbReference type="AlphaFoldDB" id="A0A1R1XIF3"/>
<dbReference type="EMBL" id="LSSM01004656">
    <property type="protein sequence ID" value="OMJ14422.1"/>
    <property type="molecule type" value="Genomic_DNA"/>
</dbReference>
<gene>
    <name evidence="1" type="ORF">AYI69_g8613</name>
</gene>